<keyword evidence="1" id="KW-0285">Flavoprotein</keyword>
<dbReference type="Gene3D" id="1.20.140.10">
    <property type="entry name" value="Butyryl-CoA Dehydrogenase, subunit A, domain 3"/>
    <property type="match status" value="1"/>
</dbReference>
<feature type="domain" description="Acyl-CoA dehydrogenase/oxidase C-terminal" evidence="2">
    <location>
        <begin position="171"/>
        <end position="274"/>
    </location>
</feature>
<evidence type="ECO:0000313" key="3">
    <source>
        <dbReference type="EMBL" id="MCV7230058.1"/>
    </source>
</evidence>
<sequence length="289" mass="30232">MSTQTATAPVGLEADIRDFVATVRKICESAPTPDQWSPTEPCNDRNTLLRNRLSDAGWFDVAAESYAADILGAAGVELGRALAPLDLIDDLLGHRVALGADIVGDIALTRYAGAGDTVWLCGADSVELVEIVGAEPLCYIDAQSVSSVITKAAAPAELPSAVLDGWIAAMTGYIAGLAVGALDLAGGHAAQRIAFGRPLSDLDSVAKKIADCATATEGLQMAAERRPDAYVLQQAPVAAFRVMRACHQILGGLGFTLEYPLQRYSRRVEALRVWTPAVVTALAASSSPS</sequence>
<dbReference type="InterPro" id="IPR036250">
    <property type="entry name" value="AcylCo_DH-like_C"/>
</dbReference>
<evidence type="ECO:0000256" key="1">
    <source>
        <dbReference type="ARBA" id="ARBA00022630"/>
    </source>
</evidence>
<reference evidence="3 4" key="1">
    <citation type="journal article" date="2022" name="BMC Genomics">
        <title>Comparative genome analysis of mycobacteria focusing on tRNA and non-coding RNA.</title>
        <authorList>
            <person name="Behra P.R.K."/>
            <person name="Pettersson B.M.F."/>
            <person name="Ramesh M."/>
            <person name="Das S."/>
            <person name="Dasgupta S."/>
            <person name="Kirsebom L.A."/>
        </authorList>
    </citation>
    <scope>NUCLEOTIDE SEQUENCE [LARGE SCALE GENOMIC DNA]</scope>
    <source>
        <strain evidence="3 4">DSM 44078</strain>
    </source>
</reference>
<dbReference type="SUPFAM" id="SSF47203">
    <property type="entry name" value="Acyl-CoA dehydrogenase C-terminal domain-like"/>
    <property type="match status" value="1"/>
</dbReference>
<keyword evidence="4" id="KW-1185">Reference proteome</keyword>
<protein>
    <recommendedName>
        <fullName evidence="2">Acyl-CoA dehydrogenase/oxidase C-terminal domain-containing protein</fullName>
    </recommendedName>
</protein>
<evidence type="ECO:0000259" key="2">
    <source>
        <dbReference type="Pfam" id="PF00441"/>
    </source>
</evidence>
<dbReference type="EMBL" id="JACKTY010000049">
    <property type="protein sequence ID" value="MCV7230058.1"/>
    <property type="molecule type" value="Genomic_DNA"/>
</dbReference>
<organism evidence="3 4">
    <name type="scientific">Mycolicibacterium komossense</name>
    <dbReference type="NCBI Taxonomy" id="1779"/>
    <lineage>
        <taxon>Bacteria</taxon>
        <taxon>Bacillati</taxon>
        <taxon>Actinomycetota</taxon>
        <taxon>Actinomycetes</taxon>
        <taxon>Mycobacteriales</taxon>
        <taxon>Mycobacteriaceae</taxon>
        <taxon>Mycolicibacterium</taxon>
    </lineage>
</organism>
<dbReference type="Pfam" id="PF00441">
    <property type="entry name" value="Acyl-CoA_dh_1"/>
    <property type="match status" value="1"/>
</dbReference>
<proteinExistence type="predicted"/>
<dbReference type="Proteomes" id="UP001526201">
    <property type="component" value="Unassembled WGS sequence"/>
</dbReference>
<dbReference type="InterPro" id="IPR009075">
    <property type="entry name" value="AcylCo_DH/oxidase_C"/>
</dbReference>
<comment type="caution">
    <text evidence="3">The sequence shown here is derived from an EMBL/GenBank/DDBJ whole genome shotgun (WGS) entry which is preliminary data.</text>
</comment>
<accession>A0ABT3CL57</accession>
<gene>
    <name evidence="3" type="ORF">H7J73_29035</name>
</gene>
<dbReference type="RefSeq" id="WP_264071341.1">
    <property type="nucleotide sequence ID" value="NZ_JACKTY010000049.1"/>
</dbReference>
<name>A0ABT3CL57_9MYCO</name>
<evidence type="ECO:0000313" key="4">
    <source>
        <dbReference type="Proteomes" id="UP001526201"/>
    </source>
</evidence>